<comment type="caution">
    <text evidence="1">The sequence shown here is derived from an EMBL/GenBank/DDBJ whole genome shotgun (WGS) entry which is preliminary data.</text>
</comment>
<organism evidence="1 2">
    <name type="scientific">Aphidius gifuensis</name>
    <name type="common">Parasitoid wasp</name>
    <dbReference type="NCBI Taxonomy" id="684658"/>
    <lineage>
        <taxon>Eukaryota</taxon>
        <taxon>Metazoa</taxon>
        <taxon>Ecdysozoa</taxon>
        <taxon>Arthropoda</taxon>
        <taxon>Hexapoda</taxon>
        <taxon>Insecta</taxon>
        <taxon>Pterygota</taxon>
        <taxon>Neoptera</taxon>
        <taxon>Endopterygota</taxon>
        <taxon>Hymenoptera</taxon>
        <taxon>Apocrita</taxon>
        <taxon>Ichneumonoidea</taxon>
        <taxon>Braconidae</taxon>
        <taxon>Aphidiinae</taxon>
        <taxon>Aphidius</taxon>
    </lineage>
</organism>
<dbReference type="OrthoDB" id="5394539at2759"/>
<protein>
    <submittedName>
        <fullName evidence="1">Uncharacterized protein</fullName>
    </submittedName>
</protein>
<name>A0A835CU84_APHGI</name>
<evidence type="ECO:0000313" key="2">
    <source>
        <dbReference type="Proteomes" id="UP000639338"/>
    </source>
</evidence>
<dbReference type="Proteomes" id="UP000639338">
    <property type="component" value="Unassembled WGS sequence"/>
</dbReference>
<reference evidence="1 2" key="1">
    <citation type="submission" date="2020-08" db="EMBL/GenBank/DDBJ databases">
        <title>Aphidius gifuensis genome sequencing and assembly.</title>
        <authorList>
            <person name="Du Z."/>
        </authorList>
    </citation>
    <scope>NUCLEOTIDE SEQUENCE [LARGE SCALE GENOMIC DNA]</scope>
    <source>
        <strain evidence="1">YNYX2018</strain>
        <tissue evidence="1">Adults</tissue>
    </source>
</reference>
<keyword evidence="2" id="KW-1185">Reference proteome</keyword>
<dbReference type="InterPro" id="IPR045864">
    <property type="entry name" value="aa-tRNA-synth_II/BPL/LPL"/>
</dbReference>
<proteinExistence type="predicted"/>
<gene>
    <name evidence="1" type="ORF">HCN44_006961</name>
</gene>
<sequence length="282" mass="32883">MPAYNVTYLRTSDNINDTLNDIKKFGIINKPLGIGVIEETKNLWNHDIIEPTKSLVHKTGKVTIITDSSDGKNLYHKLQRERKIWWRKLSREPSRFKLTEVKKIKTTIDSVEIKAHFPFGSILVETINYQQEPRKFFSKIEAPYPECQIIEHETSFDWGCLSFICDAYTKLDDDEKFQLKFNPKLAPYKVGICIEKNPDNDDKFNEKLKLLKYLNNKLKLESIETITTNNNEQLENFHVPIIVKIDDSSFDNGIVKVWSQSTTIYELVHLSDLTRHVISRCT</sequence>
<evidence type="ECO:0000313" key="1">
    <source>
        <dbReference type="EMBL" id="KAF7995854.1"/>
    </source>
</evidence>
<dbReference type="SUPFAM" id="SSF52954">
    <property type="entry name" value="Class II aaRS ABD-related"/>
    <property type="match status" value="1"/>
</dbReference>
<dbReference type="EMBL" id="JACMRX010000002">
    <property type="protein sequence ID" value="KAF7995854.1"/>
    <property type="molecule type" value="Genomic_DNA"/>
</dbReference>
<dbReference type="InterPro" id="IPR036621">
    <property type="entry name" value="Anticodon-bd_dom_sf"/>
</dbReference>
<dbReference type="Gene3D" id="3.30.930.10">
    <property type="entry name" value="Bira Bifunctional Protein, Domain 2"/>
    <property type="match status" value="1"/>
</dbReference>
<accession>A0A835CU84</accession>
<dbReference type="Gene3D" id="3.40.50.800">
    <property type="entry name" value="Anticodon-binding domain"/>
    <property type="match status" value="1"/>
</dbReference>
<dbReference type="AlphaFoldDB" id="A0A835CU84"/>